<dbReference type="AlphaFoldDB" id="A0A822YWY7"/>
<name>A0A822YWY7_NELNU</name>
<evidence type="ECO:0000313" key="1">
    <source>
        <dbReference type="EMBL" id="DAD37030.1"/>
    </source>
</evidence>
<sequence>MAILDENGVAQLAQFKGEVCIMGIVSYYILPMFLSTGEKISSTEVDAVLLSHLDIAKAGF</sequence>
<accession>A0A822YWY7</accession>
<proteinExistence type="predicted"/>
<organism evidence="1 2">
    <name type="scientific">Nelumbo nucifera</name>
    <name type="common">Sacred lotus</name>
    <dbReference type="NCBI Taxonomy" id="4432"/>
    <lineage>
        <taxon>Eukaryota</taxon>
        <taxon>Viridiplantae</taxon>
        <taxon>Streptophyta</taxon>
        <taxon>Embryophyta</taxon>
        <taxon>Tracheophyta</taxon>
        <taxon>Spermatophyta</taxon>
        <taxon>Magnoliopsida</taxon>
        <taxon>Proteales</taxon>
        <taxon>Nelumbonaceae</taxon>
        <taxon>Nelumbo</taxon>
    </lineage>
</organism>
<reference evidence="1 2" key="1">
    <citation type="journal article" date="2020" name="Mol. Biol. Evol.">
        <title>Distinct Expression and Methylation Patterns for Genes with Different Fates following a Single Whole-Genome Duplication in Flowering Plants.</title>
        <authorList>
            <person name="Shi T."/>
            <person name="Rahmani R.S."/>
            <person name="Gugger P.F."/>
            <person name="Wang M."/>
            <person name="Li H."/>
            <person name="Zhang Y."/>
            <person name="Li Z."/>
            <person name="Wang Q."/>
            <person name="Van de Peer Y."/>
            <person name="Marchal K."/>
            <person name="Chen J."/>
        </authorList>
    </citation>
    <scope>NUCLEOTIDE SEQUENCE [LARGE SCALE GENOMIC DNA]</scope>
    <source>
        <tissue evidence="1">Leaf</tissue>
    </source>
</reference>
<keyword evidence="2" id="KW-1185">Reference proteome</keyword>
<evidence type="ECO:0000313" key="2">
    <source>
        <dbReference type="Proteomes" id="UP000607653"/>
    </source>
</evidence>
<dbReference type="EMBL" id="DUZY01000004">
    <property type="protein sequence ID" value="DAD37030.1"/>
    <property type="molecule type" value="Genomic_DNA"/>
</dbReference>
<dbReference type="Proteomes" id="UP000607653">
    <property type="component" value="Unassembled WGS sequence"/>
</dbReference>
<protein>
    <submittedName>
        <fullName evidence="1">Uncharacterized protein</fullName>
    </submittedName>
</protein>
<gene>
    <name evidence="1" type="ORF">HUJ06_007671</name>
</gene>
<comment type="caution">
    <text evidence="1">The sequence shown here is derived from an EMBL/GenBank/DDBJ whole genome shotgun (WGS) entry which is preliminary data.</text>
</comment>